<dbReference type="PANTHER" id="PTHR43861">
    <property type="entry name" value="TRANS-ACONITATE 2-METHYLTRANSFERASE-RELATED"/>
    <property type="match status" value="1"/>
</dbReference>
<sequence>MDIRKKHTQKTYSAIHHLYTEDFEKDYENFYFIDDLLKLVKLHRLQKHPLVDLGTGPGNVIDYILKKENKFASIIGVDFEKNFTDRLKVKYQKLDKIKVVHEDMLEFTARQKHNSIGTYIASYSLIHIPDFEIDELFLFIQRSLVKRGLFLFSCYRGNRKMLEQEPYQLYRDTRLRHEEILLLYMNYFTEQELKERLLRVGLDIIKLEILSPPSGKSAFPHKQIWVIAEKV</sequence>
<reference evidence="1 2" key="1">
    <citation type="journal article" date="2016" name="Nat. Commun.">
        <title>Thousands of microbial genomes shed light on interconnected biogeochemical processes in an aquifer system.</title>
        <authorList>
            <person name="Anantharaman K."/>
            <person name="Brown C.T."/>
            <person name="Hug L.A."/>
            <person name="Sharon I."/>
            <person name="Castelle C.J."/>
            <person name="Probst A.J."/>
            <person name="Thomas B.C."/>
            <person name="Singh A."/>
            <person name="Wilkins M.J."/>
            <person name="Karaoz U."/>
            <person name="Brodie E.L."/>
            <person name="Williams K.H."/>
            <person name="Hubbard S.S."/>
            <person name="Banfield J.F."/>
        </authorList>
    </citation>
    <scope>NUCLEOTIDE SEQUENCE [LARGE SCALE GENOMIC DNA]</scope>
</reference>
<evidence type="ECO:0000313" key="1">
    <source>
        <dbReference type="EMBL" id="OGK45314.1"/>
    </source>
</evidence>
<organism evidence="1 2">
    <name type="scientific">Candidatus Roizmanbacteria bacterium RIFCSPLOWO2_01_FULL_37_16</name>
    <dbReference type="NCBI Taxonomy" id="1802058"/>
    <lineage>
        <taxon>Bacteria</taxon>
        <taxon>Candidatus Roizmaniibacteriota</taxon>
    </lineage>
</organism>
<dbReference type="SUPFAM" id="SSF53335">
    <property type="entry name" value="S-adenosyl-L-methionine-dependent methyltransferases"/>
    <property type="match status" value="1"/>
</dbReference>
<protein>
    <recommendedName>
        <fullName evidence="3">Methyltransferase domain-containing protein</fullName>
    </recommendedName>
</protein>
<dbReference type="CDD" id="cd02440">
    <property type="entry name" value="AdoMet_MTases"/>
    <property type="match status" value="1"/>
</dbReference>
<dbReference type="PANTHER" id="PTHR43861:SF1">
    <property type="entry name" value="TRANS-ACONITATE 2-METHYLTRANSFERASE"/>
    <property type="match status" value="1"/>
</dbReference>
<accession>A0A1F7IPL0</accession>
<comment type="caution">
    <text evidence="1">The sequence shown here is derived from an EMBL/GenBank/DDBJ whole genome shotgun (WGS) entry which is preliminary data.</text>
</comment>
<gene>
    <name evidence="1" type="ORF">A3B40_05470</name>
</gene>
<proteinExistence type="predicted"/>
<evidence type="ECO:0008006" key="3">
    <source>
        <dbReference type="Google" id="ProtNLM"/>
    </source>
</evidence>
<dbReference type="EMBL" id="MGAI01000011">
    <property type="protein sequence ID" value="OGK45314.1"/>
    <property type="molecule type" value="Genomic_DNA"/>
</dbReference>
<dbReference type="Gene3D" id="3.40.50.150">
    <property type="entry name" value="Vaccinia Virus protein VP39"/>
    <property type="match status" value="1"/>
</dbReference>
<dbReference type="Proteomes" id="UP000178040">
    <property type="component" value="Unassembled WGS sequence"/>
</dbReference>
<evidence type="ECO:0000313" key="2">
    <source>
        <dbReference type="Proteomes" id="UP000178040"/>
    </source>
</evidence>
<name>A0A1F7IPL0_9BACT</name>
<dbReference type="Pfam" id="PF13489">
    <property type="entry name" value="Methyltransf_23"/>
    <property type="match status" value="1"/>
</dbReference>
<dbReference type="AlphaFoldDB" id="A0A1F7IPL0"/>
<dbReference type="InterPro" id="IPR029063">
    <property type="entry name" value="SAM-dependent_MTases_sf"/>
</dbReference>